<protein>
    <submittedName>
        <fullName evidence="1">Uncharacterized protein</fullName>
    </submittedName>
</protein>
<accession>A0ABN6YCP8</accession>
<reference evidence="2" key="1">
    <citation type="journal article" date="2019" name="Int. J. Syst. Evol. Microbiol.">
        <title>The Global Catalogue of Microorganisms (GCM) 10K type strain sequencing project: providing services to taxonomists for standard genome sequencing and annotation.</title>
        <authorList>
            <consortium name="The Broad Institute Genomics Platform"/>
            <consortium name="The Broad Institute Genome Sequencing Center for Infectious Disease"/>
            <person name="Wu L."/>
            <person name="Ma J."/>
        </authorList>
    </citation>
    <scope>NUCLEOTIDE SEQUENCE [LARGE SCALE GENOMIC DNA]</scope>
    <source>
        <strain evidence="2">NBRC 109019</strain>
    </source>
</reference>
<dbReference type="Proteomes" id="UP001321477">
    <property type="component" value="Chromosome"/>
</dbReference>
<dbReference type="EMBL" id="AP027734">
    <property type="protein sequence ID" value="BDZ55150.1"/>
    <property type="molecule type" value="Genomic_DNA"/>
</dbReference>
<keyword evidence="2" id="KW-1185">Reference proteome</keyword>
<evidence type="ECO:0000313" key="2">
    <source>
        <dbReference type="Proteomes" id="UP001321477"/>
    </source>
</evidence>
<gene>
    <name evidence="1" type="ORF">GCM10025870_22230</name>
</gene>
<proteinExistence type="predicted"/>
<name>A0ABN6YCP8_9MICO</name>
<evidence type="ECO:0000313" key="1">
    <source>
        <dbReference type="EMBL" id="BDZ55150.1"/>
    </source>
</evidence>
<sequence length="171" mass="18283">MRGDAPGVVADGDLARDGRALDVAGVRVDHEIARHRAEPAVGLEPGHECVARDDAELEGRAARGEDRHLGLGASAEALEHLEEVVPPQLGVVDLEHVAVDLDHEVLARDVRHLDARAGFVVRDHVDLAADDPDLELADEFKVDDPGLAGIDDPLLDGHGVLLRGNRDISRV</sequence>
<organism evidence="1 2">
    <name type="scientific">Agromyces marinus</name>
    <dbReference type="NCBI Taxonomy" id="1389020"/>
    <lineage>
        <taxon>Bacteria</taxon>
        <taxon>Bacillati</taxon>
        <taxon>Actinomycetota</taxon>
        <taxon>Actinomycetes</taxon>
        <taxon>Micrococcales</taxon>
        <taxon>Microbacteriaceae</taxon>
        <taxon>Agromyces</taxon>
    </lineage>
</organism>